<dbReference type="AlphaFoldDB" id="A0A7X0SLK8"/>
<keyword evidence="2" id="KW-1185">Reference proteome</keyword>
<gene>
    <name evidence="1" type="ORF">H7C18_14765</name>
</gene>
<comment type="caution">
    <text evidence="1">The sequence shown here is derived from an EMBL/GenBank/DDBJ whole genome shotgun (WGS) entry which is preliminary data.</text>
</comment>
<sequence length="236" mass="26982">MSWSFEGFLEQQKRTATGQRLEMLGKDLSGTRKMLETVLIPVLGTSQQLILEHELVASSGMRIFVDTFLSAHGIVFESEGFVSHAESITRDRFSFERMRIRTFALYGYKYIPFSWDELDKKPEACRRSLYELLGRQGRAEETSLMELDVYEREVLRLGMFRTEFFRIGDVRNWLKLGADVSRLVVHRLVGKGLLSKVGGSERRSHGFEVTDRARQLFWAAAGAVGIPEPQNAPKGR</sequence>
<protein>
    <submittedName>
        <fullName evidence="1">Uncharacterized protein</fullName>
    </submittedName>
</protein>
<organism evidence="1 2">
    <name type="scientific">Cohnella zeiphila</name>
    <dbReference type="NCBI Taxonomy" id="2761120"/>
    <lineage>
        <taxon>Bacteria</taxon>
        <taxon>Bacillati</taxon>
        <taxon>Bacillota</taxon>
        <taxon>Bacilli</taxon>
        <taxon>Bacillales</taxon>
        <taxon>Paenibacillaceae</taxon>
        <taxon>Cohnella</taxon>
    </lineage>
</organism>
<proteinExistence type="predicted"/>
<evidence type="ECO:0000313" key="2">
    <source>
        <dbReference type="Proteomes" id="UP000564644"/>
    </source>
</evidence>
<reference evidence="1 2" key="1">
    <citation type="submission" date="2020-08" db="EMBL/GenBank/DDBJ databases">
        <title>Cohnella phylogeny.</title>
        <authorList>
            <person name="Dunlap C."/>
        </authorList>
    </citation>
    <scope>NUCLEOTIDE SEQUENCE [LARGE SCALE GENOMIC DNA]</scope>
    <source>
        <strain evidence="1 2">CBP 2801</strain>
    </source>
</reference>
<dbReference type="EMBL" id="JACJVO010000018">
    <property type="protein sequence ID" value="MBB6732181.1"/>
    <property type="molecule type" value="Genomic_DNA"/>
</dbReference>
<dbReference type="Proteomes" id="UP000564644">
    <property type="component" value="Unassembled WGS sequence"/>
</dbReference>
<dbReference type="RefSeq" id="WP_185129855.1">
    <property type="nucleotide sequence ID" value="NZ_JACJVO010000018.1"/>
</dbReference>
<accession>A0A7X0SLK8</accession>
<evidence type="ECO:0000313" key="1">
    <source>
        <dbReference type="EMBL" id="MBB6732181.1"/>
    </source>
</evidence>
<name>A0A7X0SLK8_9BACL</name>